<evidence type="ECO:0000313" key="2">
    <source>
        <dbReference type="EMBL" id="NEE01505.1"/>
    </source>
</evidence>
<evidence type="ECO:0000313" key="3">
    <source>
        <dbReference type="Proteomes" id="UP000475214"/>
    </source>
</evidence>
<reference evidence="2 3" key="1">
    <citation type="submission" date="2020-02" db="EMBL/GenBank/DDBJ databases">
        <authorList>
            <person name="Li X.-J."/>
            <person name="Han X.-M."/>
        </authorList>
    </citation>
    <scope>NUCLEOTIDE SEQUENCE [LARGE SCALE GENOMIC DNA]</scope>
    <source>
        <strain evidence="2 3">CCTCC AB 2017055</strain>
    </source>
</reference>
<feature type="region of interest" description="Disordered" evidence="1">
    <location>
        <begin position="118"/>
        <end position="153"/>
    </location>
</feature>
<name>A0A6L9S7Q9_9ACTN</name>
<evidence type="ECO:0000256" key="1">
    <source>
        <dbReference type="SAM" id="MobiDB-lite"/>
    </source>
</evidence>
<organism evidence="2 3">
    <name type="scientific">Phytoactinopolyspora halotolerans</name>
    <dbReference type="NCBI Taxonomy" id="1981512"/>
    <lineage>
        <taxon>Bacteria</taxon>
        <taxon>Bacillati</taxon>
        <taxon>Actinomycetota</taxon>
        <taxon>Actinomycetes</taxon>
        <taxon>Jiangellales</taxon>
        <taxon>Jiangellaceae</taxon>
        <taxon>Phytoactinopolyspora</taxon>
    </lineage>
</organism>
<dbReference type="RefSeq" id="WP_163739234.1">
    <property type="nucleotide sequence ID" value="NZ_JAAGOA010000010.1"/>
</dbReference>
<dbReference type="AlphaFoldDB" id="A0A6L9S7Q9"/>
<comment type="caution">
    <text evidence="2">The sequence shown here is derived from an EMBL/GenBank/DDBJ whole genome shotgun (WGS) entry which is preliminary data.</text>
</comment>
<dbReference type="Proteomes" id="UP000475214">
    <property type="component" value="Unassembled WGS sequence"/>
</dbReference>
<sequence length="153" mass="16888">MNSIRDAADSIRVVLHEHTEWDLSELYAALGDVDELTRGVRSLSRRIRLHVEALAKTPGLRVDELGEPTDPSTLAREAARSLADADTHMASANRQFGVAWSRVGRLYVPDHAQPVTRAAQTRRVLSAQSPVSGILPASTRRPPRRRPDLPPSM</sequence>
<proteinExistence type="predicted"/>
<keyword evidence="3" id="KW-1185">Reference proteome</keyword>
<dbReference type="EMBL" id="JAAGOA010000010">
    <property type="protein sequence ID" value="NEE01505.1"/>
    <property type="molecule type" value="Genomic_DNA"/>
</dbReference>
<gene>
    <name evidence="2" type="ORF">G1H10_15135</name>
</gene>
<protein>
    <submittedName>
        <fullName evidence="2">Uncharacterized protein</fullName>
    </submittedName>
</protein>
<accession>A0A6L9S7Q9</accession>